<evidence type="ECO:0000313" key="3">
    <source>
        <dbReference type="Proteomes" id="UP001432322"/>
    </source>
</evidence>
<proteinExistence type="predicted"/>
<keyword evidence="3" id="KW-1185">Reference proteome</keyword>
<organism evidence="2 3">
    <name type="scientific">Pristionchus fissidentatus</name>
    <dbReference type="NCBI Taxonomy" id="1538716"/>
    <lineage>
        <taxon>Eukaryota</taxon>
        <taxon>Metazoa</taxon>
        <taxon>Ecdysozoa</taxon>
        <taxon>Nematoda</taxon>
        <taxon>Chromadorea</taxon>
        <taxon>Rhabditida</taxon>
        <taxon>Rhabditina</taxon>
        <taxon>Diplogasteromorpha</taxon>
        <taxon>Diplogasteroidea</taxon>
        <taxon>Neodiplogasteridae</taxon>
        <taxon>Pristionchus</taxon>
    </lineage>
</organism>
<comment type="caution">
    <text evidence="2">The sequence shown here is derived from an EMBL/GenBank/DDBJ whole genome shotgun (WGS) entry which is preliminary data.</text>
</comment>
<dbReference type="EMBL" id="BTSY01000001">
    <property type="protein sequence ID" value="GMT10790.1"/>
    <property type="molecule type" value="Genomic_DNA"/>
</dbReference>
<accession>A0AAV5UU64</accession>
<evidence type="ECO:0000313" key="2">
    <source>
        <dbReference type="EMBL" id="GMT10790.1"/>
    </source>
</evidence>
<keyword evidence="1" id="KW-0812">Transmembrane</keyword>
<feature type="transmembrane region" description="Helical" evidence="1">
    <location>
        <begin position="12"/>
        <end position="35"/>
    </location>
</feature>
<keyword evidence="1" id="KW-1133">Transmembrane helix</keyword>
<keyword evidence="1" id="KW-0472">Membrane</keyword>
<evidence type="ECO:0000256" key="1">
    <source>
        <dbReference type="SAM" id="Phobius"/>
    </source>
</evidence>
<evidence type="ECO:0008006" key="4">
    <source>
        <dbReference type="Google" id="ProtNLM"/>
    </source>
</evidence>
<name>A0AAV5UU64_9BILA</name>
<dbReference type="AlphaFoldDB" id="A0AAV5UU64"/>
<gene>
    <name evidence="2" type="ORF">PFISCL1PPCAC_2087</name>
</gene>
<dbReference type="Proteomes" id="UP001432322">
    <property type="component" value="Unassembled WGS sequence"/>
</dbReference>
<protein>
    <recommendedName>
        <fullName evidence="4">Secreted protein</fullName>
    </recommendedName>
</protein>
<sequence length="75" mass="8337">MDLPQQIVYRCLSSLLSSLSFFFFSSSSSSLIMLMHSPSIREPIRGSCDQPGAPLRRRPIMCLATLPTGPVMNDF</sequence>
<reference evidence="2" key="1">
    <citation type="submission" date="2023-10" db="EMBL/GenBank/DDBJ databases">
        <title>Genome assembly of Pristionchus species.</title>
        <authorList>
            <person name="Yoshida K."/>
            <person name="Sommer R.J."/>
        </authorList>
    </citation>
    <scope>NUCLEOTIDE SEQUENCE</scope>
    <source>
        <strain evidence="2">RS5133</strain>
    </source>
</reference>